<sequence>MQLSLALATRCGATLHRSRGSVATKPVPQRVVWAQAVRRAAGRRVPSCPATEAHGGRSQAAVSNVTSFFLDLRATVAEVPVLYFAAACVGFNVYIGVKSIGFDWSQSAVASAVVMVPWCFIQTCIFWTKHDS</sequence>
<dbReference type="EMBL" id="SIDB01000007">
    <property type="protein sequence ID" value="KAI3430265.1"/>
    <property type="molecule type" value="Genomic_DNA"/>
</dbReference>
<keyword evidence="3" id="KW-1185">Reference proteome</keyword>
<gene>
    <name evidence="2" type="ORF">D9Q98_004861</name>
</gene>
<dbReference type="AlphaFoldDB" id="A0A9D4TN78"/>
<evidence type="ECO:0000313" key="3">
    <source>
        <dbReference type="Proteomes" id="UP001055712"/>
    </source>
</evidence>
<comment type="caution">
    <text evidence="2">The sequence shown here is derived from an EMBL/GenBank/DDBJ whole genome shotgun (WGS) entry which is preliminary data.</text>
</comment>
<evidence type="ECO:0000313" key="2">
    <source>
        <dbReference type="EMBL" id="KAI3430265.1"/>
    </source>
</evidence>
<name>A0A9D4TN78_CHLVU</name>
<dbReference type="Proteomes" id="UP001055712">
    <property type="component" value="Unassembled WGS sequence"/>
</dbReference>
<evidence type="ECO:0000256" key="1">
    <source>
        <dbReference type="SAM" id="Phobius"/>
    </source>
</evidence>
<reference evidence="2" key="1">
    <citation type="journal article" date="2019" name="Plant J.">
        <title>Chlorella vulgaris genome assembly and annotation reveals the molecular basis for metabolic acclimation to high light conditions.</title>
        <authorList>
            <person name="Cecchin M."/>
            <person name="Marcolungo L."/>
            <person name="Rossato M."/>
            <person name="Girolomoni L."/>
            <person name="Cosentino E."/>
            <person name="Cuine S."/>
            <person name="Li-Beisson Y."/>
            <person name="Delledonne M."/>
            <person name="Ballottari M."/>
        </authorList>
    </citation>
    <scope>NUCLEOTIDE SEQUENCE</scope>
    <source>
        <strain evidence="2">211/11P</strain>
    </source>
</reference>
<keyword evidence="1" id="KW-0812">Transmembrane</keyword>
<organism evidence="2 3">
    <name type="scientific">Chlorella vulgaris</name>
    <name type="common">Green alga</name>
    <dbReference type="NCBI Taxonomy" id="3077"/>
    <lineage>
        <taxon>Eukaryota</taxon>
        <taxon>Viridiplantae</taxon>
        <taxon>Chlorophyta</taxon>
        <taxon>core chlorophytes</taxon>
        <taxon>Trebouxiophyceae</taxon>
        <taxon>Chlorellales</taxon>
        <taxon>Chlorellaceae</taxon>
        <taxon>Chlorella clade</taxon>
        <taxon>Chlorella</taxon>
    </lineage>
</organism>
<reference evidence="2" key="2">
    <citation type="submission" date="2020-11" db="EMBL/GenBank/DDBJ databases">
        <authorList>
            <person name="Cecchin M."/>
            <person name="Marcolungo L."/>
            <person name="Rossato M."/>
            <person name="Girolomoni L."/>
            <person name="Cosentino E."/>
            <person name="Cuine S."/>
            <person name="Li-Beisson Y."/>
            <person name="Delledonne M."/>
            <person name="Ballottari M."/>
        </authorList>
    </citation>
    <scope>NUCLEOTIDE SEQUENCE</scope>
    <source>
        <strain evidence="2">211/11P</strain>
        <tissue evidence="2">Whole cell</tissue>
    </source>
</reference>
<keyword evidence="1" id="KW-1133">Transmembrane helix</keyword>
<proteinExistence type="predicted"/>
<feature type="transmembrane region" description="Helical" evidence="1">
    <location>
        <begin position="79"/>
        <end position="97"/>
    </location>
</feature>
<feature type="transmembrane region" description="Helical" evidence="1">
    <location>
        <begin position="109"/>
        <end position="128"/>
    </location>
</feature>
<keyword evidence="1" id="KW-0472">Membrane</keyword>
<accession>A0A9D4TN78</accession>
<protein>
    <submittedName>
        <fullName evidence="2">Uncharacterized protein</fullName>
    </submittedName>
</protein>